<gene>
    <name evidence="1" type="primary">jg21878</name>
    <name evidence="1" type="ORF">PAEG_LOCUS18387</name>
</gene>
<accession>A0A8S4RV67</accession>
<dbReference type="EMBL" id="CAKXAJ010025604">
    <property type="protein sequence ID" value="CAH2242029.1"/>
    <property type="molecule type" value="Genomic_DNA"/>
</dbReference>
<comment type="caution">
    <text evidence="1">The sequence shown here is derived from an EMBL/GenBank/DDBJ whole genome shotgun (WGS) entry which is preliminary data.</text>
</comment>
<reference evidence="1" key="1">
    <citation type="submission" date="2022-03" db="EMBL/GenBank/DDBJ databases">
        <authorList>
            <person name="Lindestad O."/>
        </authorList>
    </citation>
    <scope>NUCLEOTIDE SEQUENCE</scope>
</reference>
<keyword evidence="2" id="KW-1185">Reference proteome</keyword>
<dbReference type="OrthoDB" id="407509at2759"/>
<sequence length="156" mass="17512">MSVRIQDQTTRPIQLHRGVRQGDVISPKLFAAASEDVFKLLGWDRLGININGEYITQLLFVDDVVIMAQNQSYRHSSASCKAEVEIGGAHSSENRWTLGWTLVGPRCWDGNPAQVNAVLTDDIKRVAGSRWKQAAQDRGFWNSLQKIYVQQWASIG</sequence>
<dbReference type="Proteomes" id="UP000838756">
    <property type="component" value="Unassembled WGS sequence"/>
</dbReference>
<proteinExistence type="predicted"/>
<organism evidence="1 2">
    <name type="scientific">Pararge aegeria aegeria</name>
    <dbReference type="NCBI Taxonomy" id="348720"/>
    <lineage>
        <taxon>Eukaryota</taxon>
        <taxon>Metazoa</taxon>
        <taxon>Ecdysozoa</taxon>
        <taxon>Arthropoda</taxon>
        <taxon>Hexapoda</taxon>
        <taxon>Insecta</taxon>
        <taxon>Pterygota</taxon>
        <taxon>Neoptera</taxon>
        <taxon>Endopterygota</taxon>
        <taxon>Lepidoptera</taxon>
        <taxon>Glossata</taxon>
        <taxon>Ditrysia</taxon>
        <taxon>Papilionoidea</taxon>
        <taxon>Nymphalidae</taxon>
        <taxon>Satyrinae</taxon>
        <taxon>Satyrini</taxon>
        <taxon>Parargina</taxon>
        <taxon>Pararge</taxon>
    </lineage>
</organism>
<evidence type="ECO:0000313" key="2">
    <source>
        <dbReference type="Proteomes" id="UP000838756"/>
    </source>
</evidence>
<evidence type="ECO:0000313" key="1">
    <source>
        <dbReference type="EMBL" id="CAH2242029.1"/>
    </source>
</evidence>
<dbReference type="AlphaFoldDB" id="A0A8S4RV67"/>
<protein>
    <submittedName>
        <fullName evidence="1">Jg21878 protein</fullName>
    </submittedName>
</protein>
<name>A0A8S4RV67_9NEOP</name>